<name>A0A8J6BCF5_ZIZPA</name>
<dbReference type="EMBL" id="JAAALK010000082">
    <property type="protein sequence ID" value="KAG8085527.1"/>
    <property type="molecule type" value="Genomic_DNA"/>
</dbReference>
<protein>
    <submittedName>
        <fullName evidence="1">Uncharacterized protein</fullName>
    </submittedName>
</protein>
<dbReference type="Proteomes" id="UP000729402">
    <property type="component" value="Unassembled WGS sequence"/>
</dbReference>
<sequence length="68" mass="7943">MKCSSEEAQCTGIRRKCIPVFLVSETRKIKENVWNSMPEATQLTDRACCEKKHDRKRYSKAASLYLQF</sequence>
<dbReference type="AlphaFoldDB" id="A0A8J6BCF5"/>
<proteinExistence type="predicted"/>
<evidence type="ECO:0000313" key="1">
    <source>
        <dbReference type="EMBL" id="KAG8085527.1"/>
    </source>
</evidence>
<keyword evidence="2" id="KW-1185">Reference proteome</keyword>
<organism evidence="1 2">
    <name type="scientific">Zizania palustris</name>
    <name type="common">Northern wild rice</name>
    <dbReference type="NCBI Taxonomy" id="103762"/>
    <lineage>
        <taxon>Eukaryota</taxon>
        <taxon>Viridiplantae</taxon>
        <taxon>Streptophyta</taxon>
        <taxon>Embryophyta</taxon>
        <taxon>Tracheophyta</taxon>
        <taxon>Spermatophyta</taxon>
        <taxon>Magnoliopsida</taxon>
        <taxon>Liliopsida</taxon>
        <taxon>Poales</taxon>
        <taxon>Poaceae</taxon>
        <taxon>BOP clade</taxon>
        <taxon>Oryzoideae</taxon>
        <taxon>Oryzeae</taxon>
        <taxon>Zizaniinae</taxon>
        <taxon>Zizania</taxon>
    </lineage>
</organism>
<gene>
    <name evidence="1" type="ORF">GUJ93_ZPchr0010g8659</name>
</gene>
<comment type="caution">
    <text evidence="1">The sequence shown here is derived from an EMBL/GenBank/DDBJ whole genome shotgun (WGS) entry which is preliminary data.</text>
</comment>
<reference evidence="1" key="1">
    <citation type="journal article" date="2021" name="bioRxiv">
        <title>Whole Genome Assembly and Annotation of Northern Wild Rice, Zizania palustris L., Supports a Whole Genome Duplication in the Zizania Genus.</title>
        <authorList>
            <person name="Haas M."/>
            <person name="Kono T."/>
            <person name="Macchietto M."/>
            <person name="Millas R."/>
            <person name="McGilp L."/>
            <person name="Shao M."/>
            <person name="Duquette J."/>
            <person name="Hirsch C.N."/>
            <person name="Kimball J."/>
        </authorList>
    </citation>
    <scope>NUCLEOTIDE SEQUENCE</scope>
    <source>
        <tissue evidence="1">Fresh leaf tissue</tissue>
    </source>
</reference>
<evidence type="ECO:0000313" key="2">
    <source>
        <dbReference type="Proteomes" id="UP000729402"/>
    </source>
</evidence>
<accession>A0A8J6BCF5</accession>
<reference evidence="1" key="2">
    <citation type="submission" date="2021-02" db="EMBL/GenBank/DDBJ databases">
        <authorList>
            <person name="Kimball J.A."/>
            <person name="Haas M.W."/>
            <person name="Macchietto M."/>
            <person name="Kono T."/>
            <person name="Duquette J."/>
            <person name="Shao M."/>
        </authorList>
    </citation>
    <scope>NUCLEOTIDE SEQUENCE</scope>
    <source>
        <tissue evidence="1">Fresh leaf tissue</tissue>
    </source>
</reference>